<gene>
    <name evidence="1" type="ORF">FQA47_002364</name>
</gene>
<protein>
    <submittedName>
        <fullName evidence="1">Uncharacterized protein</fullName>
    </submittedName>
</protein>
<comment type="caution">
    <text evidence="1">The sequence shown here is derived from an EMBL/GenBank/DDBJ whole genome shotgun (WGS) entry which is preliminary data.</text>
</comment>
<dbReference type="Proteomes" id="UP000646548">
    <property type="component" value="Unassembled WGS sequence"/>
</dbReference>
<dbReference type="AlphaFoldDB" id="A0A834FKD8"/>
<sequence>MNKFKVPPTSLPITVSAFRQASAPISAVLPTSPGLNLRKPCFKEEKAHAHYLLKYADDLTRSPDQPVAESSPSRPSGRCVFSTALLSVSDEPRDTDRNVNVLSVRVSCCNITRCQPDEQQILWMDVGRQQRRNKEPVG</sequence>
<dbReference type="EMBL" id="WKFB01000100">
    <property type="protein sequence ID" value="KAF6735803.1"/>
    <property type="molecule type" value="Genomic_DNA"/>
</dbReference>
<proteinExistence type="predicted"/>
<evidence type="ECO:0000313" key="1">
    <source>
        <dbReference type="EMBL" id="KAF6735803.1"/>
    </source>
</evidence>
<organism evidence="1 2">
    <name type="scientific">Oryzias melastigma</name>
    <name type="common">Marine medaka</name>
    <dbReference type="NCBI Taxonomy" id="30732"/>
    <lineage>
        <taxon>Eukaryota</taxon>
        <taxon>Metazoa</taxon>
        <taxon>Chordata</taxon>
        <taxon>Craniata</taxon>
        <taxon>Vertebrata</taxon>
        <taxon>Euteleostomi</taxon>
        <taxon>Actinopterygii</taxon>
        <taxon>Neopterygii</taxon>
        <taxon>Teleostei</taxon>
        <taxon>Neoteleostei</taxon>
        <taxon>Acanthomorphata</taxon>
        <taxon>Ovalentaria</taxon>
        <taxon>Atherinomorphae</taxon>
        <taxon>Beloniformes</taxon>
        <taxon>Adrianichthyidae</taxon>
        <taxon>Oryziinae</taxon>
        <taxon>Oryzias</taxon>
    </lineage>
</organism>
<accession>A0A834FKD8</accession>
<name>A0A834FKD8_ORYME</name>
<evidence type="ECO:0000313" key="2">
    <source>
        <dbReference type="Proteomes" id="UP000646548"/>
    </source>
</evidence>
<reference evidence="1" key="1">
    <citation type="journal article" name="BMC Genomics">
        <title>Long-read sequencing and de novo genome assembly of marine medaka (Oryzias melastigma).</title>
        <authorList>
            <person name="Liang P."/>
            <person name="Saqib H.S.A."/>
            <person name="Ni X."/>
            <person name="Shen Y."/>
        </authorList>
    </citation>
    <scope>NUCLEOTIDE SEQUENCE</scope>
    <source>
        <strain evidence="1">Bigg-433</strain>
    </source>
</reference>